<evidence type="ECO:0000256" key="14">
    <source>
        <dbReference type="ARBA" id="ARBA00023125"/>
    </source>
</evidence>
<evidence type="ECO:0000256" key="21">
    <source>
        <dbReference type="SAM" id="MobiDB-lite"/>
    </source>
</evidence>
<feature type="compositionally biased region" description="Low complexity" evidence="21">
    <location>
        <begin position="647"/>
        <end position="662"/>
    </location>
</feature>
<keyword evidence="14 20" id="KW-0238">DNA-binding</keyword>
<dbReference type="CDD" id="cd04476">
    <property type="entry name" value="RPA1_DBD_C"/>
    <property type="match status" value="1"/>
</dbReference>
<evidence type="ECO:0000256" key="20">
    <source>
        <dbReference type="RuleBase" id="RU364130"/>
    </source>
</evidence>
<feature type="transmembrane region" description="Helical" evidence="22">
    <location>
        <begin position="260"/>
        <end position="286"/>
    </location>
</feature>
<evidence type="ECO:0000259" key="26">
    <source>
        <dbReference type="Pfam" id="PF16900"/>
    </source>
</evidence>
<dbReference type="Pfam" id="PF10998">
    <property type="entry name" value="DUF2838"/>
    <property type="match status" value="1"/>
</dbReference>
<evidence type="ECO:0000256" key="4">
    <source>
        <dbReference type="ARBA" id="ARBA00006675"/>
    </source>
</evidence>
<keyword evidence="18" id="KW-1208">Phospholipid metabolism</keyword>
<evidence type="ECO:0000256" key="1">
    <source>
        <dbReference type="ARBA" id="ARBA00004123"/>
    </source>
</evidence>
<feature type="domain" description="Replication factor-A protein 1 N-terminal" evidence="24">
    <location>
        <begin position="515"/>
        <end position="614"/>
    </location>
</feature>
<keyword evidence="7 22" id="KW-0812">Transmembrane</keyword>
<gene>
    <name evidence="27" type="primary">RPA1</name>
    <name evidence="27" type="ORF">SO694_00011053</name>
</gene>
<dbReference type="CDD" id="cd04475">
    <property type="entry name" value="RPA1_DBD_B"/>
    <property type="match status" value="1"/>
</dbReference>
<dbReference type="CDD" id="cd04474">
    <property type="entry name" value="RPA1_DBD_A"/>
    <property type="match status" value="1"/>
</dbReference>
<evidence type="ECO:0000259" key="23">
    <source>
        <dbReference type="Pfam" id="PF01336"/>
    </source>
</evidence>
<evidence type="ECO:0000259" key="24">
    <source>
        <dbReference type="Pfam" id="PF04057"/>
    </source>
</evidence>
<keyword evidence="15 22" id="KW-0472">Membrane</keyword>
<feature type="transmembrane region" description="Helical" evidence="22">
    <location>
        <begin position="292"/>
        <end position="311"/>
    </location>
</feature>
<name>A0ABR1GF25_AURAN</name>
<dbReference type="InterPro" id="IPR012340">
    <property type="entry name" value="NA-bd_OB-fold"/>
</dbReference>
<keyword evidence="5" id="KW-0444">Lipid biosynthesis</keyword>
<evidence type="ECO:0000256" key="19">
    <source>
        <dbReference type="ARBA" id="ARBA00023315"/>
    </source>
</evidence>
<dbReference type="Pfam" id="PF04057">
    <property type="entry name" value="Rep-A_N"/>
    <property type="match status" value="1"/>
</dbReference>
<feature type="compositionally biased region" description="Pro residues" evidence="21">
    <location>
        <begin position="1"/>
        <end position="10"/>
    </location>
</feature>
<evidence type="ECO:0000256" key="22">
    <source>
        <dbReference type="SAM" id="Phobius"/>
    </source>
</evidence>
<evidence type="ECO:0000256" key="12">
    <source>
        <dbReference type="ARBA" id="ARBA00022989"/>
    </source>
</evidence>
<keyword evidence="6" id="KW-0808">Transferase</keyword>
<keyword evidence="9 20" id="KW-0479">Metal-binding</keyword>
<dbReference type="InterPro" id="IPR007199">
    <property type="entry name" value="Rep_factor-A_N"/>
</dbReference>
<sequence length="1107" mass="120004">MAEPSSPMPLPTDDDDGAVLEPVPRADDDDDGAVLEPVPRADDDDDGAVVKPEPRADDDDGGAVLEPVPRADDDDGGAVVEPEPRADDDEGWSDGQRPSRGDLILEACVDAAVDYFAGRRDTRRHRGAREPLNAAAARELYGAEDGAAAADGDAFSESGNAALRRAVTGDPGTRVRDHVRRVAGDKRRAMAGRVKTLRRRAREPVVVRAVDKALFTLGVGWVVATEYVVLARPEHFGAWYVASLAPLLAHRVVTYRRRRWAYFCLDFCYALNALCMGLAVAALAGGRARGRLFALAFALANGPLLSAILVWRNSFIFHSLDHVTSTALHALPPMWTYAVRWGGGGDAGGALGLPAAADAVAAYAAWQALYVLKTEVVDAAYLRSTPDESTSLRWIARDGKNAMNRLCKGVLVSGGLMRRDEDFDPAARKTKLTFWAAQLLYTVVTLAPAPLMWRSRRAHEAFLIAMFTTAVYNGASYYIEVFSRRYNLKFDVADDDAGDDDGDDGDDEDHGKIDAGAIEAIISGQASSDTGYSPVIQVINATEIKNNQTGAGSGRFRIVISDGARFTTSMAASQLATMLKGGELQAGCFARLNKFVLNTIQNKSIVILLDVAVVGARDRLAGARRRSYPAGAAPRGGGGPRRPRGPGPRAAFAPQHNARPAPAAAPKPPELNPYQQRFTIKARVTAKGPMRTWNKPTSSGNLFSVDLLDGSGEIRGTFFKEVADKVFPLLEEGKVYVFQETSGRLKPSNKQYTSIPHEFEVTFGNVTVEPADDDGAIARIVGDWKKISMFADGGGPREGNVDIVGVIKAAFPAGQITSKRTGQELTKREVVLCDDSGYDVRLTFWGELALRDDAFFEAQPVLAAKGLRVSDFGGVSLSSGFGSQLIFDGQEDPESLRLRAWWTEGGGREAPTVALTGASGGSGAPAAFGDRIVLDDIKGRQLGFGEKPDYVTFKGTLNFVKTDRLWYEACAQEGCQKKVVQNSDGTWHCEKCQATNAECKRRYLMSSTFVDDSAQSWVSAFNDHATKIFLGVNADDLAAYKEEVENEDGKFEDYMKQFLFKQYVVKVRVKSEVWQEQSRVKASIVDIFDLDYVAESRDILAALAVMG</sequence>
<evidence type="ECO:0000256" key="8">
    <source>
        <dbReference type="ARBA" id="ARBA00022705"/>
    </source>
</evidence>
<evidence type="ECO:0000313" key="27">
    <source>
        <dbReference type="EMBL" id="KAK7254452.1"/>
    </source>
</evidence>
<dbReference type="Pfam" id="PF01336">
    <property type="entry name" value="tRNA_anti-codon"/>
    <property type="match status" value="1"/>
</dbReference>
<keyword evidence="28" id="KW-1185">Reference proteome</keyword>
<feature type="region of interest" description="Disordered" evidence="21">
    <location>
        <begin position="1"/>
        <end position="99"/>
    </location>
</feature>
<evidence type="ECO:0000256" key="5">
    <source>
        <dbReference type="ARBA" id="ARBA00022516"/>
    </source>
</evidence>
<dbReference type="CDD" id="cd04477">
    <property type="entry name" value="RPA1N"/>
    <property type="match status" value="1"/>
</dbReference>
<comment type="caution">
    <text evidence="27">The sequence shown here is derived from an EMBL/GenBank/DDBJ whole genome shotgun (WGS) entry which is preliminary data.</text>
</comment>
<keyword evidence="19 27" id="KW-0012">Acyltransferase</keyword>
<dbReference type="PANTHER" id="PTHR31201:SF1">
    <property type="entry name" value="GLYCEROPHOSPHOCHOLINE ACYLTRANSFERASE 1"/>
    <property type="match status" value="1"/>
</dbReference>
<protein>
    <recommendedName>
        <fullName evidence="20">Replication protein A subunit</fullName>
    </recommendedName>
</protein>
<feature type="transmembrane region" description="Helical" evidence="22">
    <location>
        <begin position="236"/>
        <end position="253"/>
    </location>
</feature>
<dbReference type="InterPro" id="IPR013955">
    <property type="entry name" value="Rep_factor-A_C"/>
</dbReference>
<feature type="domain" description="Replication protein A OB" evidence="26">
    <location>
        <begin position="799"/>
        <end position="887"/>
    </location>
</feature>
<keyword evidence="17 20" id="KW-0539">Nucleus</keyword>
<dbReference type="SUPFAM" id="SSF50249">
    <property type="entry name" value="Nucleic acid-binding proteins"/>
    <property type="match status" value="4"/>
</dbReference>
<evidence type="ECO:0000256" key="3">
    <source>
        <dbReference type="ARBA" id="ARBA00005690"/>
    </source>
</evidence>
<keyword evidence="12 22" id="KW-1133">Transmembrane helix</keyword>
<feature type="domain" description="OB" evidence="23">
    <location>
        <begin position="679"/>
        <end position="753"/>
    </location>
</feature>
<dbReference type="InterPro" id="IPR004591">
    <property type="entry name" value="Rfa1"/>
</dbReference>
<dbReference type="GO" id="GO:0016746">
    <property type="term" value="F:acyltransferase activity"/>
    <property type="evidence" value="ECO:0007669"/>
    <property type="project" value="UniProtKB-KW"/>
</dbReference>
<evidence type="ECO:0000256" key="6">
    <source>
        <dbReference type="ARBA" id="ARBA00022679"/>
    </source>
</evidence>
<evidence type="ECO:0000256" key="11">
    <source>
        <dbReference type="ARBA" id="ARBA00022833"/>
    </source>
</evidence>
<evidence type="ECO:0000256" key="15">
    <source>
        <dbReference type="ARBA" id="ARBA00023136"/>
    </source>
</evidence>
<evidence type="ECO:0000256" key="10">
    <source>
        <dbReference type="ARBA" id="ARBA00022771"/>
    </source>
</evidence>
<evidence type="ECO:0000256" key="13">
    <source>
        <dbReference type="ARBA" id="ARBA00023098"/>
    </source>
</evidence>
<comment type="similarity">
    <text evidence="4">Belongs to the GPC1 family.</text>
</comment>
<dbReference type="Gene3D" id="2.40.50.140">
    <property type="entry name" value="Nucleic acid-binding proteins"/>
    <property type="match status" value="4"/>
</dbReference>
<evidence type="ECO:0000256" key="16">
    <source>
        <dbReference type="ARBA" id="ARBA00023209"/>
    </source>
</evidence>
<evidence type="ECO:0000256" key="9">
    <source>
        <dbReference type="ARBA" id="ARBA00022723"/>
    </source>
</evidence>
<organism evidence="27 28">
    <name type="scientific">Aureococcus anophagefferens</name>
    <name type="common">Harmful bloom alga</name>
    <dbReference type="NCBI Taxonomy" id="44056"/>
    <lineage>
        <taxon>Eukaryota</taxon>
        <taxon>Sar</taxon>
        <taxon>Stramenopiles</taxon>
        <taxon>Ochrophyta</taxon>
        <taxon>Pelagophyceae</taxon>
        <taxon>Pelagomonadales</taxon>
        <taxon>Pelagomonadaceae</taxon>
        <taxon>Aureococcus</taxon>
    </lineage>
</organism>
<evidence type="ECO:0000256" key="18">
    <source>
        <dbReference type="ARBA" id="ARBA00023264"/>
    </source>
</evidence>
<evidence type="ECO:0000256" key="17">
    <source>
        <dbReference type="ARBA" id="ARBA00023242"/>
    </source>
</evidence>
<keyword evidence="16" id="KW-0594">Phospholipid biosynthesis</keyword>
<keyword evidence="11 20" id="KW-0862">Zinc</keyword>
<feature type="region of interest" description="Disordered" evidence="21">
    <location>
        <begin position="624"/>
        <end position="673"/>
    </location>
</feature>
<dbReference type="NCBIfam" id="TIGR00617">
    <property type="entry name" value="rpa1"/>
    <property type="match status" value="1"/>
</dbReference>
<evidence type="ECO:0000256" key="7">
    <source>
        <dbReference type="ARBA" id="ARBA00022692"/>
    </source>
</evidence>
<comment type="subcellular location">
    <subcellularLocation>
        <location evidence="2">Membrane</location>
        <topology evidence="2">Multi-pass membrane protein</topology>
    </subcellularLocation>
    <subcellularLocation>
        <location evidence="1 20">Nucleus</location>
    </subcellularLocation>
</comment>
<dbReference type="InterPro" id="IPR047192">
    <property type="entry name" value="Euk_RPA1_DBD_C"/>
</dbReference>
<evidence type="ECO:0000259" key="25">
    <source>
        <dbReference type="Pfam" id="PF08646"/>
    </source>
</evidence>
<accession>A0ABR1GF25</accession>
<dbReference type="Pfam" id="PF08646">
    <property type="entry name" value="Rep_fac-A_C"/>
    <property type="match status" value="1"/>
</dbReference>
<keyword evidence="8 20" id="KW-0235">DNA replication</keyword>
<keyword evidence="13" id="KW-0443">Lipid metabolism</keyword>
<keyword evidence="10 20" id="KW-0863">Zinc-finger</keyword>
<proteinExistence type="inferred from homology"/>
<reference evidence="27 28" key="1">
    <citation type="submission" date="2024-03" db="EMBL/GenBank/DDBJ databases">
        <title>Aureococcus anophagefferens CCMP1851 and Kratosvirus quantuckense: Draft genome of a second virus-susceptible host strain in the model system.</title>
        <authorList>
            <person name="Chase E."/>
            <person name="Truchon A.R."/>
            <person name="Schepens W."/>
            <person name="Wilhelm S.W."/>
        </authorList>
    </citation>
    <scope>NUCLEOTIDE SEQUENCE [LARGE SCALE GENOMIC DNA]</scope>
    <source>
        <strain evidence="27 28">CCMP1851</strain>
    </source>
</reference>
<comment type="similarity">
    <text evidence="3 20">Belongs to the replication factor A protein 1 family.</text>
</comment>
<dbReference type="InterPro" id="IPR031657">
    <property type="entry name" value="REPA_OB_2"/>
</dbReference>
<dbReference type="PANTHER" id="PTHR31201">
    <property type="entry name" value="OS01G0585100 PROTEIN"/>
    <property type="match status" value="1"/>
</dbReference>
<evidence type="ECO:0000313" key="28">
    <source>
        <dbReference type="Proteomes" id="UP001363151"/>
    </source>
</evidence>
<dbReference type="Pfam" id="PF16900">
    <property type="entry name" value="REPA_OB_2"/>
    <property type="match status" value="1"/>
</dbReference>
<dbReference type="EMBL" id="JBBJCI010000024">
    <property type="protein sequence ID" value="KAK7254452.1"/>
    <property type="molecule type" value="Genomic_DNA"/>
</dbReference>
<feature type="domain" description="Replication factor A C-terminal" evidence="25">
    <location>
        <begin position="950"/>
        <end position="1097"/>
    </location>
</feature>
<dbReference type="Proteomes" id="UP001363151">
    <property type="component" value="Unassembled WGS sequence"/>
</dbReference>
<evidence type="ECO:0000256" key="2">
    <source>
        <dbReference type="ARBA" id="ARBA00004141"/>
    </source>
</evidence>
<feature type="transmembrane region" description="Helical" evidence="22">
    <location>
        <begin position="461"/>
        <end position="479"/>
    </location>
</feature>
<dbReference type="InterPro" id="IPR021261">
    <property type="entry name" value="GPCAT"/>
</dbReference>
<dbReference type="InterPro" id="IPR004365">
    <property type="entry name" value="NA-bd_OB_tRNA"/>
</dbReference>